<dbReference type="InterPro" id="IPR045393">
    <property type="entry name" value="DUF6518"/>
</dbReference>
<dbReference type="AlphaFoldDB" id="A0A345I137"/>
<evidence type="ECO:0000313" key="2">
    <source>
        <dbReference type="EMBL" id="AXG82661.1"/>
    </source>
</evidence>
<organism evidence="2 3">
    <name type="scientific">Streptomyces paludis</name>
    <dbReference type="NCBI Taxonomy" id="2282738"/>
    <lineage>
        <taxon>Bacteria</taxon>
        <taxon>Bacillati</taxon>
        <taxon>Actinomycetota</taxon>
        <taxon>Actinomycetes</taxon>
        <taxon>Kitasatosporales</taxon>
        <taxon>Streptomycetaceae</taxon>
        <taxon>Streptomyces</taxon>
    </lineage>
</organism>
<dbReference type="Proteomes" id="UP000253868">
    <property type="component" value="Chromosome"/>
</dbReference>
<evidence type="ECO:0000313" key="3">
    <source>
        <dbReference type="Proteomes" id="UP000253868"/>
    </source>
</evidence>
<dbReference type="Pfam" id="PF20128">
    <property type="entry name" value="DUF6518"/>
    <property type="match status" value="1"/>
</dbReference>
<dbReference type="EMBL" id="CP031194">
    <property type="protein sequence ID" value="AXG82661.1"/>
    <property type="molecule type" value="Genomic_DNA"/>
</dbReference>
<dbReference type="OrthoDB" id="3697763at2"/>
<protein>
    <submittedName>
        <fullName evidence="2">Uncharacterized protein</fullName>
    </submittedName>
</protein>
<reference evidence="3" key="1">
    <citation type="submission" date="2018-07" db="EMBL/GenBank/DDBJ databases">
        <authorList>
            <person name="Zhao J."/>
        </authorList>
    </citation>
    <scope>NUCLEOTIDE SEQUENCE [LARGE SCALE GENOMIC DNA]</scope>
    <source>
        <strain evidence="3">GSSD-12</strain>
    </source>
</reference>
<gene>
    <name evidence="2" type="ORF">DVK44_17030</name>
</gene>
<feature type="transmembrane region" description="Helical" evidence="1">
    <location>
        <begin position="63"/>
        <end position="80"/>
    </location>
</feature>
<accession>A0A345I137</accession>
<evidence type="ECO:0000256" key="1">
    <source>
        <dbReference type="SAM" id="Phobius"/>
    </source>
</evidence>
<feature type="transmembrane region" description="Helical" evidence="1">
    <location>
        <begin position="6"/>
        <end position="27"/>
    </location>
</feature>
<feature type="transmembrane region" description="Helical" evidence="1">
    <location>
        <begin position="87"/>
        <end position="108"/>
    </location>
</feature>
<sequence length="112" mass="12372">MGMLFYPLLWLGMAFLAGPLFGVAGAWWRRNEDWRRRAVAVAGLAGVFGMESVHYAWTLHYAPQAWACLALAVLLPLVMPRTHKERGVALLCTAAFSFVAYVVVYRGLLSGA</sequence>
<keyword evidence="1" id="KW-1133">Transmembrane helix</keyword>
<keyword evidence="1" id="KW-0472">Membrane</keyword>
<name>A0A345I137_9ACTN</name>
<dbReference type="KEGG" id="spad:DVK44_17030"/>
<proteinExistence type="predicted"/>
<feature type="transmembrane region" description="Helical" evidence="1">
    <location>
        <begin position="39"/>
        <end position="57"/>
    </location>
</feature>
<keyword evidence="1" id="KW-0812">Transmembrane</keyword>
<keyword evidence="3" id="KW-1185">Reference proteome</keyword>